<evidence type="ECO:0000256" key="1">
    <source>
        <dbReference type="ARBA" id="ARBA00004442"/>
    </source>
</evidence>
<dbReference type="EMBL" id="RBII01000001">
    <property type="protein sequence ID" value="RKQ71166.1"/>
    <property type="molecule type" value="Genomic_DNA"/>
</dbReference>
<dbReference type="RefSeq" id="WP_121098967.1">
    <property type="nucleotide sequence ID" value="NZ_RBII01000001.1"/>
</dbReference>
<evidence type="ECO:0000259" key="6">
    <source>
        <dbReference type="Pfam" id="PF00593"/>
    </source>
</evidence>
<dbReference type="AlphaFoldDB" id="A0A420WJR7"/>
<dbReference type="InterPro" id="IPR012910">
    <property type="entry name" value="Plug_dom"/>
</dbReference>
<dbReference type="NCBIfam" id="TIGR01782">
    <property type="entry name" value="TonB-Xanth-Caul"/>
    <property type="match status" value="1"/>
</dbReference>
<keyword evidence="8" id="KW-0675">Receptor</keyword>
<feature type="domain" description="TonB-dependent receptor-like beta-barrel" evidence="6">
    <location>
        <begin position="471"/>
        <end position="1062"/>
    </location>
</feature>
<name>A0A420WJR7_9PROT</name>
<dbReference type="SUPFAM" id="SSF56935">
    <property type="entry name" value="Porins"/>
    <property type="match status" value="1"/>
</dbReference>
<dbReference type="InterPro" id="IPR037066">
    <property type="entry name" value="Plug_dom_sf"/>
</dbReference>
<evidence type="ECO:0000313" key="9">
    <source>
        <dbReference type="Proteomes" id="UP000282211"/>
    </source>
</evidence>
<keyword evidence="5" id="KW-0732">Signal</keyword>
<reference evidence="8 9" key="1">
    <citation type="submission" date="2018-10" db="EMBL/GenBank/DDBJ databases">
        <title>Genomic Encyclopedia of Type Strains, Phase IV (KMG-IV): sequencing the most valuable type-strain genomes for metagenomic binning, comparative biology and taxonomic classification.</title>
        <authorList>
            <person name="Goeker M."/>
        </authorList>
    </citation>
    <scope>NUCLEOTIDE SEQUENCE [LARGE SCALE GENOMIC DNA]</scope>
    <source>
        <strain evidence="8 9">DSM 22008</strain>
    </source>
</reference>
<evidence type="ECO:0000259" key="7">
    <source>
        <dbReference type="Pfam" id="PF07715"/>
    </source>
</evidence>
<sequence>MINGFKDTAVVSNALTKSILCGSSAFALLMAVPAFAQDADPIETVPTSSTSDEVGDEVVATGIRQSLQSAQNLKQNADTFVDAITSEDIGALPDRSVTEALQRVPGITISRFAAADDPDHFSIEGTDVVVRGLTYVSSQFNGRDSFSANNGRALSFADVPPELLGAVQVFKNQTADLIEGGIAGTISLETVKPFDRPGRVIAGSLEGNYTDFRDELTPTISGLYSDRWDVNGHEFGLRVNAVSSELKSRSDGSQISSFQPRTDFGADTVYAPEGAVVRTQDYDRKRVGYGAAAQWANPDRTMEATAEFIRSDASTSWGENVSEIATDNIGDDAFFALPGAEFQFGADSLFTQGSLSAPLGWRADQNSGDARLPIHGLQSNNIKRGVEQEYVTSDYSFNFKYTPTDRVSLNFDYQHVDSTVDNVDHTIWGSSFQDIALDLTAGSVPNIEYLTPTFQGGSVDCSGGVTPGSTGSCPSYLIGDNPSLSDPYNTFWRAAMDHIEQSEGTQDAFRADIEYDIEENWLKSVRFGGRYAKRDQTTRSTAYNWGVLSEIWGNGGPVWMDQVGTGQVETYEWDNFQRGNVTQPPALPFYAGNPAQNYDSASDLADQVVRAWLTQGGTTLGDDFVAAGGDAGWARLSQRPGVIPGTHFLPGEISDVVEETTAIYGRLNFGNDDPFGNGISIDGNIGLRYVETNVKSEGFFTAPPASDIPVFEGGPVIENGLPGAPGDGNVCVDPVTSTPPTEPYEPPGFCALTPAEQAAAQAFANGATQALPQANYTYDNFLPSFNLKIGLDDEKIIRFAYSKGMSRGAVGLLRNYFTLSAVTEDDPRTPTVDSPPAGFRDGFYGFEGEGGNPSLNPVTADNFDISFEWYFDDVGSLTVSGFHKRIKDIIDTGSGTQSFTSNGVTYDDVYLVQPGNSPDTGKITGFEIAHQQFYDDILPGWASGFGTAATYTYVDSNGIRSSGVNATSSNPTANDGDAILADVDSLPLAGLSKHNFNLSGIYEKDKISARLSYNWRSDYLVTARDVITPFYPIFQESSGQLDGSFFYTINENFKVGVQAANLLDTVTETTSLIPNTDGLRGFRSAFRNDRRFTFALRANF</sequence>
<protein>
    <submittedName>
        <fullName evidence="8">TonB-dependent receptor</fullName>
    </submittedName>
</protein>
<comment type="subcellular location">
    <subcellularLocation>
        <location evidence="1 4">Cell outer membrane</location>
    </subcellularLocation>
</comment>
<dbReference type="InterPro" id="IPR010104">
    <property type="entry name" value="TonB_rcpt_bac"/>
</dbReference>
<keyword evidence="3" id="KW-0998">Cell outer membrane</keyword>
<evidence type="ECO:0000256" key="3">
    <source>
        <dbReference type="ARBA" id="ARBA00023237"/>
    </source>
</evidence>
<evidence type="ECO:0000256" key="5">
    <source>
        <dbReference type="SAM" id="SignalP"/>
    </source>
</evidence>
<keyword evidence="9" id="KW-1185">Reference proteome</keyword>
<dbReference type="InParanoid" id="A0A420WJR7"/>
<keyword evidence="4" id="KW-0798">TonB box</keyword>
<comment type="similarity">
    <text evidence="4">Belongs to the TonB-dependent receptor family.</text>
</comment>
<comment type="caution">
    <text evidence="8">The sequence shown here is derived from an EMBL/GenBank/DDBJ whole genome shotgun (WGS) entry which is preliminary data.</text>
</comment>
<dbReference type="InterPro" id="IPR000531">
    <property type="entry name" value="Beta-barrel_TonB"/>
</dbReference>
<proteinExistence type="inferred from homology"/>
<dbReference type="Pfam" id="PF07715">
    <property type="entry name" value="Plug"/>
    <property type="match status" value="1"/>
</dbReference>
<evidence type="ECO:0000256" key="4">
    <source>
        <dbReference type="RuleBase" id="RU003357"/>
    </source>
</evidence>
<feature type="signal peptide" evidence="5">
    <location>
        <begin position="1"/>
        <end position="36"/>
    </location>
</feature>
<dbReference type="PANTHER" id="PTHR40980:SF3">
    <property type="entry name" value="TONB-DEPENDENT RECEPTOR-LIKE BETA-BARREL DOMAIN-CONTAINING PROTEIN"/>
    <property type="match status" value="1"/>
</dbReference>
<feature type="domain" description="TonB-dependent receptor plug" evidence="7">
    <location>
        <begin position="75"/>
        <end position="185"/>
    </location>
</feature>
<evidence type="ECO:0000313" key="8">
    <source>
        <dbReference type="EMBL" id="RKQ71166.1"/>
    </source>
</evidence>
<dbReference type="PANTHER" id="PTHR40980">
    <property type="entry name" value="PLUG DOMAIN-CONTAINING PROTEIN"/>
    <property type="match status" value="1"/>
</dbReference>
<dbReference type="GO" id="GO:0009279">
    <property type="term" value="C:cell outer membrane"/>
    <property type="evidence" value="ECO:0007669"/>
    <property type="project" value="UniProtKB-SubCell"/>
</dbReference>
<dbReference type="Gene3D" id="2.170.130.10">
    <property type="entry name" value="TonB-dependent receptor, plug domain"/>
    <property type="match status" value="1"/>
</dbReference>
<gene>
    <name evidence="8" type="ORF">DES40_0477</name>
</gene>
<evidence type="ECO:0000256" key="2">
    <source>
        <dbReference type="ARBA" id="ARBA00023136"/>
    </source>
</evidence>
<dbReference type="OrthoDB" id="5476657at2"/>
<keyword evidence="2 4" id="KW-0472">Membrane</keyword>
<organism evidence="8 9">
    <name type="scientific">Litorimonas taeanensis</name>
    <dbReference type="NCBI Taxonomy" id="568099"/>
    <lineage>
        <taxon>Bacteria</taxon>
        <taxon>Pseudomonadati</taxon>
        <taxon>Pseudomonadota</taxon>
        <taxon>Alphaproteobacteria</taxon>
        <taxon>Maricaulales</taxon>
        <taxon>Robiginitomaculaceae</taxon>
    </lineage>
</organism>
<dbReference type="Proteomes" id="UP000282211">
    <property type="component" value="Unassembled WGS sequence"/>
</dbReference>
<dbReference type="InterPro" id="IPR036942">
    <property type="entry name" value="Beta-barrel_TonB_sf"/>
</dbReference>
<accession>A0A420WJR7</accession>
<feature type="chain" id="PRO_5019336230" evidence="5">
    <location>
        <begin position="37"/>
        <end position="1100"/>
    </location>
</feature>
<dbReference type="Pfam" id="PF00593">
    <property type="entry name" value="TonB_dep_Rec_b-barrel"/>
    <property type="match status" value="1"/>
</dbReference>
<dbReference type="Gene3D" id="2.40.170.20">
    <property type="entry name" value="TonB-dependent receptor, beta-barrel domain"/>
    <property type="match status" value="1"/>
</dbReference>